<reference evidence="2" key="1">
    <citation type="submission" date="2022-11" db="UniProtKB">
        <authorList>
            <consortium name="WormBaseParasite"/>
        </authorList>
    </citation>
    <scope>IDENTIFICATION</scope>
</reference>
<dbReference type="InterPro" id="IPR042178">
    <property type="entry name" value="Serpin_sf_1"/>
</dbReference>
<accession>A0A915PQZ3</accession>
<dbReference type="InterPro" id="IPR036186">
    <property type="entry name" value="Serpin_sf"/>
</dbReference>
<dbReference type="Gene3D" id="3.30.497.10">
    <property type="entry name" value="Antithrombin, subunit I, domain 2"/>
    <property type="match status" value="1"/>
</dbReference>
<evidence type="ECO:0000313" key="2">
    <source>
        <dbReference type="WBParaSite" id="sdigi.contig331.g7505.t1"/>
    </source>
</evidence>
<dbReference type="AlphaFoldDB" id="A0A915PQZ3"/>
<dbReference type="Proteomes" id="UP000887581">
    <property type="component" value="Unplaced"/>
</dbReference>
<evidence type="ECO:0000313" key="1">
    <source>
        <dbReference type="Proteomes" id="UP000887581"/>
    </source>
</evidence>
<dbReference type="SUPFAM" id="SSF56574">
    <property type="entry name" value="Serpins"/>
    <property type="match status" value="1"/>
</dbReference>
<sequence>MLTLLKNRENLRITSEEWNIAISPLQIVRGFAALHILADGKCKTKLASLISKALFGVKAGIDKSIHEELDDICTNYLKSLPLGTVRVYFEENHLLTFDDELVEYIEKYYGKEFRRAEPITVGIDEVTRKKVVQTMCFQMNPDGQTLISEMNKNIKEATHENMEYVVRRDLPPRRETRLTLVTSFNSVFHWKPTGQVVEVETFFYETCKKVTHMRSVIKAYQCNGLFRTCLTNDGIRVLELDSETDHLKM</sequence>
<protein>
    <submittedName>
        <fullName evidence="2">Serpin domain-containing protein</fullName>
    </submittedName>
</protein>
<dbReference type="WBParaSite" id="sdigi.contig331.g7505.t1">
    <property type="protein sequence ID" value="sdigi.contig331.g7505.t1"/>
    <property type="gene ID" value="sdigi.contig331.g7505"/>
</dbReference>
<name>A0A915PQZ3_9BILA</name>
<proteinExistence type="predicted"/>
<organism evidence="1 2">
    <name type="scientific">Setaria digitata</name>
    <dbReference type="NCBI Taxonomy" id="48799"/>
    <lineage>
        <taxon>Eukaryota</taxon>
        <taxon>Metazoa</taxon>
        <taxon>Ecdysozoa</taxon>
        <taxon>Nematoda</taxon>
        <taxon>Chromadorea</taxon>
        <taxon>Rhabditida</taxon>
        <taxon>Spirurina</taxon>
        <taxon>Spiruromorpha</taxon>
        <taxon>Filarioidea</taxon>
        <taxon>Setariidae</taxon>
        <taxon>Setaria</taxon>
    </lineage>
</organism>
<keyword evidence="1" id="KW-1185">Reference proteome</keyword>